<evidence type="ECO:0000256" key="1">
    <source>
        <dbReference type="SAM" id="Coils"/>
    </source>
</evidence>
<proteinExistence type="predicted"/>
<evidence type="ECO:0000313" key="2">
    <source>
        <dbReference type="EMBL" id="CAE8652503.1"/>
    </source>
</evidence>
<protein>
    <submittedName>
        <fullName evidence="2">Uncharacterized protein</fullName>
    </submittedName>
</protein>
<feature type="non-terminal residue" evidence="2">
    <location>
        <position position="453"/>
    </location>
</feature>
<feature type="coiled-coil region" evidence="1">
    <location>
        <begin position="248"/>
        <end position="310"/>
    </location>
</feature>
<keyword evidence="1" id="KW-0175">Coiled coil</keyword>
<accession>A0A813IGE3</accession>
<organism evidence="2 3">
    <name type="scientific">Polarella glacialis</name>
    <name type="common">Dinoflagellate</name>
    <dbReference type="NCBI Taxonomy" id="89957"/>
    <lineage>
        <taxon>Eukaryota</taxon>
        <taxon>Sar</taxon>
        <taxon>Alveolata</taxon>
        <taxon>Dinophyceae</taxon>
        <taxon>Suessiales</taxon>
        <taxon>Suessiaceae</taxon>
        <taxon>Polarella</taxon>
    </lineage>
</organism>
<dbReference type="Proteomes" id="UP000626109">
    <property type="component" value="Unassembled WGS sequence"/>
</dbReference>
<name>A0A813IGE3_POLGL</name>
<dbReference type="AlphaFoldDB" id="A0A813IGE3"/>
<dbReference type="EMBL" id="CAJNNW010010817">
    <property type="protein sequence ID" value="CAE8652503.1"/>
    <property type="molecule type" value="Genomic_DNA"/>
</dbReference>
<comment type="caution">
    <text evidence="2">The sequence shown here is derived from an EMBL/GenBank/DDBJ whole genome shotgun (WGS) entry which is preliminary data.</text>
</comment>
<reference evidence="2" key="1">
    <citation type="submission" date="2021-02" db="EMBL/GenBank/DDBJ databases">
        <authorList>
            <person name="Dougan E. K."/>
            <person name="Rhodes N."/>
            <person name="Thang M."/>
            <person name="Chan C."/>
        </authorList>
    </citation>
    <scope>NUCLEOTIDE SEQUENCE</scope>
</reference>
<gene>
    <name evidence="2" type="ORF">PGLA2088_LOCUS9739</name>
</gene>
<sequence length="453" mass="49277">MSANLGPSSRMIPGSAPALMARPLAAGGSQRLVSEDDVRSERERWMQTSMHEVWNLENAAFERINNQLEEAAFRLKEEVTQAVMSQIEDEKLQRIEAVNELRAQLKVPTNVDVLASLRRDVAAVQAAVSAMARSQLGVPVHEAGEAEAAIRALKSEVDMRAAQHQASSGSIEARFEEFRLQMSSTEAALADLRSEVAMQSQRSELQAATTLCDLRQELSGSQSVQQQVFSEQGARGSAELSRGLQELSFELQKEVKQLRSEMESLEHQCRRLATSSSAESAPTESLLGQMQDVQLDFQRLSQDLRDERNERCRSLADVNRLVESVAVSTSATIQDAEQRLSTQISKSAPGSGGVTPNLNFSGGCFGGGSTSPGLHRQDLDVSVSGDVRGSLGSGFAKMVGEMDAELRVEMNARLRLMTADVRSDILKDVSVRIATAEARCGAIEADLNAKFHS</sequence>
<evidence type="ECO:0000313" key="3">
    <source>
        <dbReference type="Proteomes" id="UP000626109"/>
    </source>
</evidence>